<dbReference type="PROSITE" id="PS51257">
    <property type="entry name" value="PROKAR_LIPOPROTEIN"/>
    <property type="match status" value="1"/>
</dbReference>
<feature type="transmembrane region" description="Helical" evidence="1">
    <location>
        <begin position="126"/>
        <end position="145"/>
    </location>
</feature>
<feature type="transmembrane region" description="Helical" evidence="1">
    <location>
        <begin position="244"/>
        <end position="260"/>
    </location>
</feature>
<dbReference type="RefSeq" id="WP_246589307.1">
    <property type="nucleotide sequence ID" value="NZ_CP037968.1"/>
</dbReference>
<keyword evidence="1" id="KW-0812">Transmembrane</keyword>
<reference evidence="2" key="2">
    <citation type="submission" date="2019-03" db="EMBL/GenBank/DDBJ databases">
        <authorList>
            <person name="Chen S.-C."/>
            <person name="Wu S.-Y."/>
            <person name="Lai M.-C."/>
        </authorList>
    </citation>
    <scope>NUCLEOTIDE SEQUENCE</scope>
    <source>
        <strain evidence="2">ML15</strain>
    </source>
</reference>
<feature type="transmembrane region" description="Helical" evidence="1">
    <location>
        <begin position="291"/>
        <end position="311"/>
    </location>
</feature>
<keyword evidence="1" id="KW-0472">Membrane</keyword>
<feature type="transmembrane region" description="Helical" evidence="1">
    <location>
        <begin position="476"/>
        <end position="499"/>
    </location>
</feature>
<feature type="transmembrane region" description="Helical" evidence="1">
    <location>
        <begin position="220"/>
        <end position="237"/>
    </location>
</feature>
<feature type="transmembrane region" description="Helical" evidence="1">
    <location>
        <begin position="266"/>
        <end position="284"/>
    </location>
</feature>
<feature type="transmembrane region" description="Helical" evidence="1">
    <location>
        <begin position="196"/>
        <end position="214"/>
    </location>
</feature>
<keyword evidence="1" id="KW-1133">Transmembrane helix</keyword>
<sequence>MNLFFRDCCTIFVVCVLLACSVGYPALYLTDEWISASQLNHLVEGKDPLFGYEPYGGGGYAQSHHDCLCYTLALPVVSLPAYYLFSLFGDDFRLVVVLLWSALLLLLLLMIEFWYPQYARWQGIPWTYAGIISWGVLFVLNMALYRPFWFVRGVHPYDLSVYPEVAAIVFTNGVAFALFGVLACLIFREVFNSDRWGLFGLVATVCCSSYLFWAGNAKDHMLVALFFATALYLFTLWISRDRPLWLFASFIAVGWTAWARPELGPALAVGFFLFALALSVRKGWRTAGTTALAVLGVPLGALPLFVNNLALCGNPLLLPWVAGYASATSSQMPEGMGSLLFNVIRQFTPSSGDLFSGLYGAFIDPVSGNSAGIFQVSSLSFFALILAITVGYALYRQGDIGIPQRDLHLLAFFALAAVLVMITYLRSVAWMPSSPGIVPDMRYLSPLYLPTLVLGLYALKYVGFGDGEIKTSLKTLFWLVLLDLPLIYVVLLVISGTWAAGEIAFLMYLTYLYLGVTVTLFCGVFLNKIPSRALAYAVPVLMIFSLAWGLVVDFRFATTCWEGYHFWIPAVQYIWYIQYWLFPF</sequence>
<feature type="transmembrane region" description="Helical" evidence="1">
    <location>
        <begin position="447"/>
        <end position="464"/>
    </location>
</feature>
<feature type="transmembrane region" description="Helical" evidence="1">
    <location>
        <begin position="165"/>
        <end position="187"/>
    </location>
</feature>
<feature type="transmembrane region" description="Helical" evidence="1">
    <location>
        <begin position="505"/>
        <end position="526"/>
    </location>
</feature>
<feature type="transmembrane region" description="Helical" evidence="1">
    <location>
        <begin position="92"/>
        <end position="114"/>
    </location>
</feature>
<evidence type="ECO:0000256" key="1">
    <source>
        <dbReference type="SAM" id="Phobius"/>
    </source>
</evidence>
<feature type="transmembrane region" description="Helical" evidence="1">
    <location>
        <begin position="564"/>
        <end position="582"/>
    </location>
</feature>
<evidence type="ECO:0000313" key="3">
    <source>
        <dbReference type="Proteomes" id="UP000826709"/>
    </source>
</evidence>
<feature type="transmembrane region" description="Helical" evidence="1">
    <location>
        <begin position="533"/>
        <end position="552"/>
    </location>
</feature>
<keyword evidence="3" id="KW-1185">Reference proteome</keyword>
<protein>
    <submittedName>
        <fullName evidence="2">Uncharacterized protein</fullName>
    </submittedName>
</protein>
<gene>
    <name evidence="2" type="ORF">E2N92_04100</name>
</gene>
<name>A0A8G1A1E1_9EURY</name>
<accession>A0A8G1A1E1</accession>
<proteinExistence type="predicted"/>
<dbReference type="EMBL" id="CP037968">
    <property type="protein sequence ID" value="QYZ78663.1"/>
    <property type="molecule type" value="Genomic_DNA"/>
</dbReference>
<organism evidence="2 3">
    <name type="scientific">Methanofollis formosanus</name>
    <dbReference type="NCBI Taxonomy" id="299308"/>
    <lineage>
        <taxon>Archaea</taxon>
        <taxon>Methanobacteriati</taxon>
        <taxon>Methanobacteriota</taxon>
        <taxon>Stenosarchaea group</taxon>
        <taxon>Methanomicrobia</taxon>
        <taxon>Methanomicrobiales</taxon>
        <taxon>Methanomicrobiaceae</taxon>
        <taxon>Methanofollis</taxon>
    </lineage>
</organism>
<feature type="transmembrane region" description="Helical" evidence="1">
    <location>
        <begin position="407"/>
        <end position="427"/>
    </location>
</feature>
<feature type="transmembrane region" description="Helical" evidence="1">
    <location>
        <begin position="373"/>
        <end position="395"/>
    </location>
</feature>
<dbReference type="AlphaFoldDB" id="A0A8G1A1E1"/>
<reference evidence="2" key="1">
    <citation type="journal article" date="2005" name="Int. J. Syst. Evol. Microbiol.">
        <title>Methanofollis formosanus sp. nov., isolated from a fish pond.</title>
        <authorList>
            <person name="Wu S.Y."/>
            <person name="Chen S.C."/>
            <person name="Lai M.C."/>
        </authorList>
    </citation>
    <scope>NUCLEOTIDE SEQUENCE</scope>
    <source>
        <strain evidence="2">ML15</strain>
    </source>
</reference>
<evidence type="ECO:0000313" key="2">
    <source>
        <dbReference type="EMBL" id="QYZ78663.1"/>
    </source>
</evidence>
<dbReference type="Proteomes" id="UP000826709">
    <property type="component" value="Chromosome"/>
</dbReference>
<dbReference type="KEGG" id="mfk:E2N92_04100"/>